<dbReference type="RefSeq" id="XP_066802487.1">
    <property type="nucleotide sequence ID" value="XM_066947108.1"/>
</dbReference>
<comment type="caution">
    <text evidence="2">The sequence shown here is derived from an EMBL/GenBank/DDBJ whole genome shotgun (WGS) entry which is preliminary data.</text>
</comment>
<protein>
    <submittedName>
        <fullName evidence="2">Uncharacterized protein</fullName>
    </submittedName>
</protein>
<gene>
    <name evidence="2" type="ORF">IAR55_004005</name>
</gene>
<evidence type="ECO:0000313" key="2">
    <source>
        <dbReference type="EMBL" id="KAK8853301.1"/>
    </source>
</evidence>
<name>A0AAW0YYS8_9TREE</name>
<keyword evidence="1" id="KW-0732">Signal</keyword>
<organism evidence="2 3">
    <name type="scientific">Kwoniella newhampshirensis</name>
    <dbReference type="NCBI Taxonomy" id="1651941"/>
    <lineage>
        <taxon>Eukaryota</taxon>
        <taxon>Fungi</taxon>
        <taxon>Dikarya</taxon>
        <taxon>Basidiomycota</taxon>
        <taxon>Agaricomycotina</taxon>
        <taxon>Tremellomycetes</taxon>
        <taxon>Tremellales</taxon>
        <taxon>Cryptococcaceae</taxon>
        <taxon>Kwoniella</taxon>
    </lineage>
</organism>
<feature type="chain" id="PRO_5043844559" evidence="1">
    <location>
        <begin position="21"/>
        <end position="327"/>
    </location>
</feature>
<reference evidence="2 3" key="1">
    <citation type="journal article" date="2024" name="bioRxiv">
        <title>Comparative genomics of Cryptococcus and Kwoniella reveals pathogenesis evolution and contrasting karyotype dynamics via intercentromeric recombination or chromosome fusion.</title>
        <authorList>
            <person name="Coelho M.A."/>
            <person name="David-Palma M."/>
            <person name="Shea T."/>
            <person name="Bowers K."/>
            <person name="McGinley-Smith S."/>
            <person name="Mohammad A.W."/>
            <person name="Gnirke A."/>
            <person name="Yurkov A.M."/>
            <person name="Nowrousian M."/>
            <person name="Sun S."/>
            <person name="Cuomo C.A."/>
            <person name="Heitman J."/>
        </authorList>
    </citation>
    <scope>NUCLEOTIDE SEQUENCE [LARGE SCALE GENOMIC DNA]</scope>
    <source>
        <strain evidence="2 3">CBS 13917</strain>
    </source>
</reference>
<sequence length="327" mass="34250">MRLPHSFLVMPLLLAGPAVASLFGGDSATISASPSSPSSTSTSSGGSTQSSNSEVAFLQTLQTAQIASMSCLITLVNMTTTPIGTCLGLTSLADLIADPNHNGSTSFSDQVNTYLGGVCGQTCAEGDLQSAKAQLEESCDSSKDNGLVGVLGKVLDNYSTSYRTVACQVHFNGTSSLCLPDALDSSQAANSDQFFDDLVTGTNLDQYKDSVFTSAKCTGCMYELFKAAQYTIPSIRGSSLTNAFGDHLKNDCPNDPTYGSAVNWADVEDQQIPDSLQVSQNTNQTSSSASATIVKTRMGLGLGLRLDVYKVGWVLVGLLRLFMAGCI</sequence>
<keyword evidence="3" id="KW-1185">Reference proteome</keyword>
<evidence type="ECO:0000256" key="1">
    <source>
        <dbReference type="SAM" id="SignalP"/>
    </source>
</evidence>
<dbReference type="EMBL" id="JBCAWK010000007">
    <property type="protein sequence ID" value="KAK8853301.1"/>
    <property type="molecule type" value="Genomic_DNA"/>
</dbReference>
<dbReference type="GeneID" id="92181263"/>
<dbReference type="PANTHER" id="PTHR34862:SF1">
    <property type="entry name" value="SPARK DOMAIN-CONTAINING PROTEIN"/>
    <property type="match status" value="1"/>
</dbReference>
<accession>A0AAW0YYS8</accession>
<dbReference type="KEGG" id="kne:92181263"/>
<feature type="signal peptide" evidence="1">
    <location>
        <begin position="1"/>
        <end position="20"/>
    </location>
</feature>
<evidence type="ECO:0000313" key="3">
    <source>
        <dbReference type="Proteomes" id="UP001388673"/>
    </source>
</evidence>
<dbReference type="PANTHER" id="PTHR34862">
    <property type="entry name" value="SPARK DOMAIN-CONTAINING PROTEIN"/>
    <property type="match status" value="1"/>
</dbReference>
<dbReference type="Proteomes" id="UP001388673">
    <property type="component" value="Unassembled WGS sequence"/>
</dbReference>
<proteinExistence type="predicted"/>
<dbReference type="AlphaFoldDB" id="A0AAW0YYS8"/>